<evidence type="ECO:0000313" key="2">
    <source>
        <dbReference type="Proteomes" id="UP000886595"/>
    </source>
</evidence>
<gene>
    <name evidence="1" type="ORF">Bca52824_052059</name>
</gene>
<organism evidence="1 2">
    <name type="scientific">Brassica carinata</name>
    <name type="common">Ethiopian mustard</name>
    <name type="synonym">Abyssinian cabbage</name>
    <dbReference type="NCBI Taxonomy" id="52824"/>
    <lineage>
        <taxon>Eukaryota</taxon>
        <taxon>Viridiplantae</taxon>
        <taxon>Streptophyta</taxon>
        <taxon>Embryophyta</taxon>
        <taxon>Tracheophyta</taxon>
        <taxon>Spermatophyta</taxon>
        <taxon>Magnoliopsida</taxon>
        <taxon>eudicotyledons</taxon>
        <taxon>Gunneridae</taxon>
        <taxon>Pentapetalae</taxon>
        <taxon>rosids</taxon>
        <taxon>malvids</taxon>
        <taxon>Brassicales</taxon>
        <taxon>Brassicaceae</taxon>
        <taxon>Brassiceae</taxon>
        <taxon>Brassica</taxon>
    </lineage>
</organism>
<sequence length="199" mass="21807">MSCSENNSIAKVHSLVKTPLKKSLMIIHHLPGLLLFPPSAPTDEADNVINKVISDIGKSTRAQQAILTKIPNQPVGNEDAAVARKKMVNNMVEEEGLRNITAHGTTTSPLTKHVDESSGDNPSVTFTLVTKTQLHMDELKLPDENSFLLIEIPSFSLGLSQEEMQVRNDYEVTLPPLCMEAMDSTTQFSRTRTAVVAIT</sequence>
<proteinExistence type="predicted"/>
<keyword evidence="2" id="KW-1185">Reference proteome</keyword>
<protein>
    <submittedName>
        <fullName evidence="1">Uncharacterized protein</fullName>
    </submittedName>
</protein>
<dbReference type="EMBL" id="JAAMPC010000011">
    <property type="protein sequence ID" value="KAG2280839.1"/>
    <property type="molecule type" value="Genomic_DNA"/>
</dbReference>
<evidence type="ECO:0000313" key="1">
    <source>
        <dbReference type="EMBL" id="KAG2280839.1"/>
    </source>
</evidence>
<accession>A0A8X7R950</accession>
<dbReference type="AlphaFoldDB" id="A0A8X7R950"/>
<name>A0A8X7R950_BRACI</name>
<dbReference type="Proteomes" id="UP000886595">
    <property type="component" value="Unassembled WGS sequence"/>
</dbReference>
<reference evidence="1 2" key="1">
    <citation type="submission" date="2020-02" db="EMBL/GenBank/DDBJ databases">
        <authorList>
            <person name="Ma Q."/>
            <person name="Huang Y."/>
            <person name="Song X."/>
            <person name="Pei D."/>
        </authorList>
    </citation>
    <scope>NUCLEOTIDE SEQUENCE [LARGE SCALE GENOMIC DNA]</scope>
    <source>
        <strain evidence="1">Sxm20200214</strain>
        <tissue evidence="1">Leaf</tissue>
    </source>
</reference>
<comment type="caution">
    <text evidence="1">The sequence shown here is derived from an EMBL/GenBank/DDBJ whole genome shotgun (WGS) entry which is preliminary data.</text>
</comment>